<evidence type="ECO:0000256" key="1">
    <source>
        <dbReference type="SAM" id="Phobius"/>
    </source>
</evidence>
<accession>A0A368L7Q1</accession>
<dbReference type="RefSeq" id="WP_114401732.1">
    <property type="nucleotide sequence ID" value="NZ_QPGB01000001.1"/>
</dbReference>
<keyword evidence="1" id="KW-0812">Transmembrane</keyword>
<protein>
    <submittedName>
        <fullName evidence="2">Uncharacterized protein</fullName>
    </submittedName>
</protein>
<feature type="transmembrane region" description="Helical" evidence="1">
    <location>
        <begin position="12"/>
        <end position="37"/>
    </location>
</feature>
<name>A0A368L7Q1_9BURK</name>
<reference evidence="2 3" key="1">
    <citation type="journal article" date="2018" name="Int. J. Syst. Evol. Microbiol.">
        <title>Parvibium lacunae gen. nov., sp. nov., a new member of the family Alcaligenaceae isolated from a freshwater pond.</title>
        <authorList>
            <person name="Chen W.M."/>
            <person name="Xie P.B."/>
            <person name="Hsu M.Y."/>
            <person name="Sheu S.Y."/>
        </authorList>
    </citation>
    <scope>NUCLEOTIDE SEQUENCE [LARGE SCALE GENOMIC DNA]</scope>
    <source>
        <strain evidence="2 3">KMB9</strain>
    </source>
</reference>
<organism evidence="2 3">
    <name type="scientific">Parvibium lacunae</name>
    <dbReference type="NCBI Taxonomy" id="1888893"/>
    <lineage>
        <taxon>Bacteria</taxon>
        <taxon>Pseudomonadati</taxon>
        <taxon>Pseudomonadota</taxon>
        <taxon>Betaproteobacteria</taxon>
        <taxon>Burkholderiales</taxon>
        <taxon>Alcaligenaceae</taxon>
        <taxon>Parvibium</taxon>
    </lineage>
</organism>
<sequence>MKYWFFAMALFGLIEMLTLTGRFIVPIVAALVGGIAAATGAGLLGQCFFAALGGTVCLIILAMLHANDIQTSHQTEANDTVGNL</sequence>
<keyword evidence="1" id="KW-0472">Membrane</keyword>
<keyword evidence="1" id="KW-1133">Transmembrane helix</keyword>
<gene>
    <name evidence="2" type="ORF">DU000_02365</name>
</gene>
<keyword evidence="3" id="KW-1185">Reference proteome</keyword>
<dbReference type="AlphaFoldDB" id="A0A368L7Q1"/>
<proteinExistence type="predicted"/>
<dbReference type="Proteomes" id="UP000252357">
    <property type="component" value="Unassembled WGS sequence"/>
</dbReference>
<feature type="transmembrane region" description="Helical" evidence="1">
    <location>
        <begin position="43"/>
        <end position="64"/>
    </location>
</feature>
<comment type="caution">
    <text evidence="2">The sequence shown here is derived from an EMBL/GenBank/DDBJ whole genome shotgun (WGS) entry which is preliminary data.</text>
</comment>
<dbReference type="EMBL" id="QPGB01000001">
    <property type="protein sequence ID" value="RCS59582.1"/>
    <property type="molecule type" value="Genomic_DNA"/>
</dbReference>
<evidence type="ECO:0000313" key="2">
    <source>
        <dbReference type="EMBL" id="RCS59582.1"/>
    </source>
</evidence>
<evidence type="ECO:0000313" key="3">
    <source>
        <dbReference type="Proteomes" id="UP000252357"/>
    </source>
</evidence>